<dbReference type="Proteomes" id="UP000747542">
    <property type="component" value="Unassembled WGS sequence"/>
</dbReference>
<evidence type="ECO:0000256" key="1">
    <source>
        <dbReference type="ARBA" id="ARBA00004123"/>
    </source>
</evidence>
<evidence type="ECO:0000256" key="3">
    <source>
        <dbReference type="ARBA" id="ARBA00023163"/>
    </source>
</evidence>
<feature type="region of interest" description="Disordered" evidence="5">
    <location>
        <begin position="246"/>
        <end position="320"/>
    </location>
</feature>
<dbReference type="PANTHER" id="PTHR21483">
    <property type="entry name" value="RNA POLYMERASE II-ASSOCIATED PROTEIN 1"/>
    <property type="match status" value="1"/>
</dbReference>
<dbReference type="Pfam" id="PF08621">
    <property type="entry name" value="RPAP1_N"/>
    <property type="match status" value="1"/>
</dbReference>
<gene>
    <name evidence="9" type="primary">Rpap1-L</name>
    <name evidence="9" type="ORF">Hamer_G015496</name>
</gene>
<feature type="region of interest" description="Disordered" evidence="5">
    <location>
        <begin position="23"/>
        <end position="70"/>
    </location>
</feature>
<dbReference type="InterPro" id="IPR016024">
    <property type="entry name" value="ARM-type_fold"/>
</dbReference>
<evidence type="ECO:0000313" key="9">
    <source>
        <dbReference type="EMBL" id="KAG7176677.1"/>
    </source>
</evidence>
<evidence type="ECO:0000259" key="8">
    <source>
        <dbReference type="Pfam" id="PF25766"/>
    </source>
</evidence>
<evidence type="ECO:0000259" key="6">
    <source>
        <dbReference type="Pfam" id="PF08620"/>
    </source>
</evidence>
<keyword evidence="10" id="KW-1185">Reference proteome</keyword>
<organism evidence="9 10">
    <name type="scientific">Homarus americanus</name>
    <name type="common">American lobster</name>
    <dbReference type="NCBI Taxonomy" id="6706"/>
    <lineage>
        <taxon>Eukaryota</taxon>
        <taxon>Metazoa</taxon>
        <taxon>Ecdysozoa</taxon>
        <taxon>Arthropoda</taxon>
        <taxon>Crustacea</taxon>
        <taxon>Multicrustacea</taxon>
        <taxon>Malacostraca</taxon>
        <taxon>Eumalacostraca</taxon>
        <taxon>Eucarida</taxon>
        <taxon>Decapoda</taxon>
        <taxon>Pleocyemata</taxon>
        <taxon>Astacidea</taxon>
        <taxon>Nephropoidea</taxon>
        <taxon>Nephropidae</taxon>
        <taxon>Homarus</taxon>
    </lineage>
</organism>
<dbReference type="EMBL" id="JAHLQT010003055">
    <property type="protein sequence ID" value="KAG7176677.1"/>
    <property type="molecule type" value="Genomic_DNA"/>
</dbReference>
<evidence type="ECO:0000313" key="10">
    <source>
        <dbReference type="Proteomes" id="UP000747542"/>
    </source>
</evidence>
<dbReference type="GO" id="GO:0006366">
    <property type="term" value="P:transcription by RNA polymerase II"/>
    <property type="evidence" value="ECO:0007669"/>
    <property type="project" value="InterPro"/>
</dbReference>
<dbReference type="PANTHER" id="PTHR21483:SF18">
    <property type="entry name" value="RNA POLYMERASE II-ASSOCIATED PROTEIN 1"/>
    <property type="match status" value="1"/>
</dbReference>
<comment type="similarity">
    <text evidence="2">Belongs to the RPAP1 family.</text>
</comment>
<dbReference type="Pfam" id="PF25766">
    <property type="entry name" value="TPR_RPAP1"/>
    <property type="match status" value="1"/>
</dbReference>
<keyword evidence="4" id="KW-0539">Nucleus</keyword>
<dbReference type="InterPro" id="IPR057989">
    <property type="entry name" value="TPR_RPAP1/MINIYO-like"/>
</dbReference>
<proteinExistence type="inferred from homology"/>
<feature type="domain" description="RPAP1 C-terminal" evidence="6">
    <location>
        <begin position="387"/>
        <end position="451"/>
    </location>
</feature>
<sequence>MLKRPTAGESDDDLLQQEQELMARGEFQPSAKLISVNKRKTEEPVSPKSSDTGAATPRSKFAQDRAAKKKKEGIVDNTVLTEVVSQKEKVPVLGRIVERVVPAGHSLQEWHPTPSPHGFPKAQRLQNLKGTVSNSGPGTKKKSIYLQNLEKKGLIVKEECFKSVPISSEGSPVTAHASQDPRLSALGKQSCVITGDGIQQNKSEMDKIHQQNIGKLASMTHEERMKEKQELFSNLTSEQITLLQSFRQRKEMAQKDSASRASDKKSSDQSNLAVDNEKKTAQSTPMECEDLQRSEEGRPSSSDAPSSSEPMHEGDSVDVKTRSVKFSSDVEMKEVADNEENLELELPIPPSEARKWLHMDKVDMEKLQWMTNMPKPKPLKDSEGFVARFNFEGDILPYDADVSYREGLHHHGEEPGRAGYTLDELFILIRSQVLQQRHLGLRTLANILRNAKEGLYDTCVNPSVVQLTVEAGAVLLLRFALDDSSHLVYSEAVRGLYYLIASEPDEQCLALAQPWLPAGLEPGISSDIHASEKIRQELDQEEAELKDFEIIKLDIIRALVRMDTHIRLRYDGDVGCSDVCLLSATGWYLLEIIKPGPETVINIMGIFLRMVRHSLTAAWTLIRTPRLISTIMTNFLPHNLSPLLTGETVDSMTSVYGIPLRHALRLLTILATKGRQLAAVLVNTHNIMSHVLTYVSLEPSEVSIPLQEALALSQEAYRMWAVLLTYGLSKSQEAVASFYPLLVKQLVFYRDKVSVNEETDKNKFNYDVGAHMIAALTAAVNVAATHSLLENRMKLNQGTVIGADGKAEVLVPPELTWDDLKDLPQLVETCLTKWLAQLTRSNEATFSALRLIGSCCNFLEAYYCKWKDQTSYSGDVHNKKIQHLHNNIISPILISPYFKTLIASLPSHSSLISDLVPGTERDPNNLGSAGCVTFGGEVVPVLRPSSPHPMLLPITNLLVSLHTLHPALNAHALCELLDSDEISVYLKKVCQSSHQLSSQWLTRIETYFICNLLQLAALKGCSRRQLYHETAMCMMACVHKGDEHIIKELLTNVICAKEFISDLTEMSTHVGDLSLNNYEPLKSPAITQPVLSPLQLTESICQSLKSIERELIRSLVSKREYDASVVLKNGIPFIINGVTISQTESPLVLDSYWSLNPIKYVFKVSQRPPQPQEQKAAGHSSDLSTPEDILTVTRCLQMAYLTLKHRKTTIHTTTTTTWMYHLSLVFLVACDMFLDACISSNLQGCVVELLGSEGYSKLDPSSTIEGFTSFTDWYRNMLEQFISVSYGDSTFALFLLIPLQQYWSVDFRMLLWGDKSDALQFFRLTVEQVDQFIPLQQFMEPAEQDEGMIIKYRSAIGSGAVSAARTPFLHRVATHHTSLYLQRQADKQRNSA</sequence>
<evidence type="ECO:0000259" key="7">
    <source>
        <dbReference type="Pfam" id="PF08621"/>
    </source>
</evidence>
<protein>
    <submittedName>
        <fullName evidence="9">RNA polymerase II-associated protein 1-like</fullName>
    </submittedName>
</protein>
<dbReference type="InterPro" id="IPR013929">
    <property type="entry name" value="RPAP1_C"/>
</dbReference>
<feature type="compositionally biased region" description="Low complexity" evidence="5">
    <location>
        <begin position="299"/>
        <end position="309"/>
    </location>
</feature>
<evidence type="ECO:0000256" key="2">
    <source>
        <dbReference type="ARBA" id="ARBA00009953"/>
    </source>
</evidence>
<dbReference type="SUPFAM" id="SSF48371">
    <property type="entry name" value="ARM repeat"/>
    <property type="match status" value="1"/>
</dbReference>
<dbReference type="Pfam" id="PF08620">
    <property type="entry name" value="RPAP1_C"/>
    <property type="match status" value="1"/>
</dbReference>
<feature type="compositionally biased region" description="Basic and acidic residues" evidence="5">
    <location>
        <begin position="248"/>
        <end position="267"/>
    </location>
</feature>
<dbReference type="InterPro" id="IPR039913">
    <property type="entry name" value="RPAP1/Rba50"/>
</dbReference>
<comment type="subcellular location">
    <subcellularLocation>
        <location evidence="1">Nucleus</location>
    </subcellularLocation>
</comment>
<reference evidence="9" key="1">
    <citation type="journal article" date="2021" name="Sci. Adv.">
        <title>The American lobster genome reveals insights on longevity, neural, and immune adaptations.</title>
        <authorList>
            <person name="Polinski J.M."/>
            <person name="Zimin A.V."/>
            <person name="Clark K.F."/>
            <person name="Kohn A.B."/>
            <person name="Sadowski N."/>
            <person name="Timp W."/>
            <person name="Ptitsyn A."/>
            <person name="Khanna P."/>
            <person name="Romanova D.Y."/>
            <person name="Williams P."/>
            <person name="Greenwood S.J."/>
            <person name="Moroz L.L."/>
            <person name="Walt D.R."/>
            <person name="Bodnar A.G."/>
        </authorList>
    </citation>
    <scope>NUCLEOTIDE SEQUENCE</scope>
    <source>
        <strain evidence="9">GMGI-L3</strain>
    </source>
</reference>
<keyword evidence="3" id="KW-0804">Transcription</keyword>
<evidence type="ECO:0000256" key="4">
    <source>
        <dbReference type="ARBA" id="ARBA00023242"/>
    </source>
</evidence>
<feature type="domain" description="RPAP1 N-terminal" evidence="7">
    <location>
        <begin position="207"/>
        <end position="245"/>
    </location>
</feature>
<comment type="caution">
    <text evidence="9">The sequence shown here is derived from an EMBL/GenBank/DDBJ whole genome shotgun (WGS) entry which is preliminary data.</text>
</comment>
<name>A0A8J5NBK5_HOMAM</name>
<feature type="compositionally biased region" description="Basic and acidic residues" evidence="5">
    <location>
        <begin position="310"/>
        <end position="320"/>
    </location>
</feature>
<feature type="domain" description="RPAP1/MINIYO-like TPR repeats" evidence="8">
    <location>
        <begin position="1179"/>
        <end position="1388"/>
    </location>
</feature>
<dbReference type="InterPro" id="IPR013930">
    <property type="entry name" value="RPAP1_N"/>
</dbReference>
<accession>A0A8J5NBK5</accession>
<evidence type="ECO:0000256" key="5">
    <source>
        <dbReference type="SAM" id="MobiDB-lite"/>
    </source>
</evidence>